<comment type="caution">
    <text evidence="2">The sequence shown here is derived from an EMBL/GenBank/DDBJ whole genome shotgun (WGS) entry which is preliminary data.</text>
</comment>
<feature type="region of interest" description="Disordered" evidence="1">
    <location>
        <begin position="57"/>
        <end position="78"/>
    </location>
</feature>
<organism evidence="2">
    <name type="scientific">bioreactor metagenome</name>
    <dbReference type="NCBI Taxonomy" id="1076179"/>
    <lineage>
        <taxon>unclassified sequences</taxon>
        <taxon>metagenomes</taxon>
        <taxon>ecological metagenomes</taxon>
    </lineage>
</organism>
<gene>
    <name evidence="2" type="ORF">SDC9_69894</name>
</gene>
<protein>
    <submittedName>
        <fullName evidence="2">Uncharacterized protein</fullName>
    </submittedName>
</protein>
<accession>A0A644Y4D6</accession>
<evidence type="ECO:0000256" key="1">
    <source>
        <dbReference type="SAM" id="MobiDB-lite"/>
    </source>
</evidence>
<dbReference type="EMBL" id="VSSQ01004028">
    <property type="protein sequence ID" value="MPM23422.1"/>
    <property type="molecule type" value="Genomic_DNA"/>
</dbReference>
<dbReference type="PROSITE" id="PS51257">
    <property type="entry name" value="PROKAR_LIPOPROTEIN"/>
    <property type="match status" value="1"/>
</dbReference>
<sequence>MKKHATLIFVCDRKPLLVLLALTLAVLMTGCQLLIPAAEPTATPETTPTATVAPVEATPTMEPTPTETTVPETPTPTPTITPTAAAPGAMASVKLSDVLNIVAKLQNGTAGISLKQASAAAKVLDWAEDTSLAEEEIAAKISSYIESFSDPLDAGAFVINFQLISGLPQKIINGDASTIGTVSDAGYTLEHASYTQSKWDAFLSAFKGTLPNLYSSYADMVSFDPETGWALFDYWDMLKGDEAKQWLIDHEGYTEANAQVYVDNMSESEFIKKNTNPRLRAVDMNKVSIKMMYQADGTPVVDANPVALTFSEFMSLYASHPDAVMDSYFYYLTVQSGSVKKVEQPYWP</sequence>
<dbReference type="AlphaFoldDB" id="A0A644Y4D6"/>
<feature type="compositionally biased region" description="Low complexity" evidence="1">
    <location>
        <begin position="57"/>
        <end position="72"/>
    </location>
</feature>
<proteinExistence type="predicted"/>
<reference evidence="2" key="1">
    <citation type="submission" date="2019-08" db="EMBL/GenBank/DDBJ databases">
        <authorList>
            <person name="Kucharzyk K."/>
            <person name="Murdoch R.W."/>
            <person name="Higgins S."/>
            <person name="Loffler F."/>
        </authorList>
    </citation>
    <scope>NUCLEOTIDE SEQUENCE</scope>
</reference>
<name>A0A644Y4D6_9ZZZZ</name>
<evidence type="ECO:0000313" key="2">
    <source>
        <dbReference type="EMBL" id="MPM23422.1"/>
    </source>
</evidence>